<evidence type="ECO:0000313" key="11">
    <source>
        <dbReference type="Proteomes" id="UP000509684"/>
    </source>
</evidence>
<dbReference type="Pfam" id="PF03116">
    <property type="entry name" value="NQR2_RnfD_RnfE"/>
    <property type="match status" value="1"/>
</dbReference>
<sequence>MTEQPFPSCPVVAFDAHRGIQSRGVDLAQSLLHAPIQLWYGSRAGSLGETATWLIAAGGVVMIFLRTINWHIPLVMLLGIAILSDHLRPANRAAPGR</sequence>
<evidence type="ECO:0000313" key="10">
    <source>
        <dbReference type="EMBL" id="QLH52555.1"/>
    </source>
</evidence>
<evidence type="ECO:0000256" key="2">
    <source>
        <dbReference type="ARBA" id="ARBA00022553"/>
    </source>
</evidence>
<reference evidence="10 11" key="1">
    <citation type="journal article" date="2019" name="Microbiome">
        <title>Annotated bacterial chromosomes from frame-shift-corrected long-read metagenomic data.</title>
        <authorList>
            <person name="Arumugam K."/>
            <person name="Bagci C."/>
            <person name="Bessarab I."/>
            <person name="Beier S."/>
            <person name="Buchfink B."/>
            <person name="Gorska A."/>
            <person name="Qiu G."/>
            <person name="Huson D.H."/>
            <person name="Williams R.B.H."/>
        </authorList>
    </citation>
    <scope>NUCLEOTIDE SEQUENCE [LARGE SCALE GENOMIC DNA]</scope>
    <source>
        <strain evidence="10">SSA1</strain>
    </source>
</reference>
<protein>
    <submittedName>
        <fullName evidence="10">RnfABCDGE type electron transport complex subunit D</fullName>
    </submittedName>
</protein>
<accession>A0A7D5ND36</accession>
<keyword evidence="8 9" id="KW-0472">Membrane</keyword>
<keyword evidence="5 9" id="KW-0812">Transmembrane</keyword>
<evidence type="ECO:0000256" key="1">
    <source>
        <dbReference type="ARBA" id="ARBA00022448"/>
    </source>
</evidence>
<organism evidence="10 11">
    <name type="scientific">Candidatus Accumulibacter cognatus</name>
    <dbReference type="NCBI Taxonomy" id="2954383"/>
    <lineage>
        <taxon>Bacteria</taxon>
        <taxon>Pseudomonadati</taxon>
        <taxon>Pseudomonadota</taxon>
        <taxon>Betaproteobacteria</taxon>
        <taxon>Candidatus Accumulibacter</taxon>
    </lineage>
</organism>
<dbReference type="AlphaFoldDB" id="A0A7D5ND36"/>
<evidence type="ECO:0000256" key="7">
    <source>
        <dbReference type="ARBA" id="ARBA00022989"/>
    </source>
</evidence>
<keyword evidence="3" id="KW-0285">Flavoprotein</keyword>
<evidence type="ECO:0000256" key="3">
    <source>
        <dbReference type="ARBA" id="ARBA00022630"/>
    </source>
</evidence>
<gene>
    <name evidence="10" type="ORF">HWD57_12310</name>
</gene>
<evidence type="ECO:0000256" key="6">
    <source>
        <dbReference type="ARBA" id="ARBA00022967"/>
    </source>
</evidence>
<evidence type="ECO:0000256" key="9">
    <source>
        <dbReference type="SAM" id="Phobius"/>
    </source>
</evidence>
<dbReference type="Proteomes" id="UP000509684">
    <property type="component" value="Chromosome"/>
</dbReference>
<keyword evidence="2" id="KW-0597">Phosphoprotein</keyword>
<keyword evidence="6" id="KW-1278">Translocase</keyword>
<keyword evidence="1" id="KW-0813">Transport</keyword>
<dbReference type="GO" id="GO:0055085">
    <property type="term" value="P:transmembrane transport"/>
    <property type="evidence" value="ECO:0007669"/>
    <property type="project" value="InterPro"/>
</dbReference>
<dbReference type="EMBL" id="CP058708">
    <property type="protein sequence ID" value="QLH52555.1"/>
    <property type="molecule type" value="Genomic_DNA"/>
</dbReference>
<name>A0A7D5ND36_9PROT</name>
<keyword evidence="4" id="KW-0288">FMN</keyword>
<evidence type="ECO:0000256" key="4">
    <source>
        <dbReference type="ARBA" id="ARBA00022643"/>
    </source>
</evidence>
<evidence type="ECO:0000256" key="8">
    <source>
        <dbReference type="ARBA" id="ARBA00023136"/>
    </source>
</evidence>
<dbReference type="InterPro" id="IPR004338">
    <property type="entry name" value="NqrB/RnfD"/>
</dbReference>
<dbReference type="GO" id="GO:0016020">
    <property type="term" value="C:membrane"/>
    <property type="evidence" value="ECO:0007669"/>
    <property type="project" value="InterPro"/>
</dbReference>
<keyword evidence="7 9" id="KW-1133">Transmembrane helix</keyword>
<evidence type="ECO:0000256" key="5">
    <source>
        <dbReference type="ARBA" id="ARBA00022692"/>
    </source>
</evidence>
<dbReference type="KEGG" id="acog:HWD57_12310"/>
<proteinExistence type="predicted"/>
<feature type="transmembrane region" description="Helical" evidence="9">
    <location>
        <begin position="53"/>
        <end position="83"/>
    </location>
</feature>